<dbReference type="Proteomes" id="UP000887565">
    <property type="component" value="Unplaced"/>
</dbReference>
<name>A0A915J2C3_ROMCU</name>
<evidence type="ECO:0000313" key="2">
    <source>
        <dbReference type="WBParaSite" id="nRc.2.0.1.t19847-RA"/>
    </source>
</evidence>
<evidence type="ECO:0000313" key="1">
    <source>
        <dbReference type="Proteomes" id="UP000887565"/>
    </source>
</evidence>
<proteinExistence type="predicted"/>
<keyword evidence="1" id="KW-1185">Reference proteome</keyword>
<dbReference type="AlphaFoldDB" id="A0A915J2C3"/>
<dbReference type="WBParaSite" id="nRc.2.0.1.t19847-RA">
    <property type="protein sequence ID" value="nRc.2.0.1.t19847-RA"/>
    <property type="gene ID" value="nRc.2.0.1.g19847"/>
</dbReference>
<sequence length="60" mass="7027">MLTKTLGRTIHDPFLHEDVLEKFKKKFLNTNSTVEASTGRFRVVKNLHLQQSSPHRHDEI</sequence>
<organism evidence="1 2">
    <name type="scientific">Romanomermis culicivorax</name>
    <name type="common">Nematode worm</name>
    <dbReference type="NCBI Taxonomy" id="13658"/>
    <lineage>
        <taxon>Eukaryota</taxon>
        <taxon>Metazoa</taxon>
        <taxon>Ecdysozoa</taxon>
        <taxon>Nematoda</taxon>
        <taxon>Enoplea</taxon>
        <taxon>Dorylaimia</taxon>
        <taxon>Mermithida</taxon>
        <taxon>Mermithoidea</taxon>
        <taxon>Mermithidae</taxon>
        <taxon>Romanomermis</taxon>
    </lineage>
</organism>
<accession>A0A915J2C3</accession>
<protein>
    <submittedName>
        <fullName evidence="2">Uncharacterized protein</fullName>
    </submittedName>
</protein>
<reference evidence="2" key="1">
    <citation type="submission" date="2022-11" db="UniProtKB">
        <authorList>
            <consortium name="WormBaseParasite"/>
        </authorList>
    </citation>
    <scope>IDENTIFICATION</scope>
</reference>